<dbReference type="OMA" id="ACVINPV"/>
<feature type="transmembrane region" description="Helical" evidence="1">
    <location>
        <begin position="83"/>
        <end position="101"/>
    </location>
</feature>
<feature type="transmembrane region" description="Helical" evidence="1">
    <location>
        <begin position="51"/>
        <end position="71"/>
    </location>
</feature>
<organism evidence="2 3">
    <name type="scientific">Acanthaster planci</name>
    <name type="common">Crown-of-thorns starfish</name>
    <dbReference type="NCBI Taxonomy" id="133434"/>
    <lineage>
        <taxon>Eukaryota</taxon>
        <taxon>Metazoa</taxon>
        <taxon>Echinodermata</taxon>
        <taxon>Eleutherozoa</taxon>
        <taxon>Asterozoa</taxon>
        <taxon>Asteroidea</taxon>
        <taxon>Valvatacea</taxon>
        <taxon>Valvatida</taxon>
        <taxon>Acanthasteridae</taxon>
        <taxon>Acanthaster</taxon>
    </lineage>
</organism>
<dbReference type="InterPro" id="IPR011701">
    <property type="entry name" value="MFS"/>
</dbReference>
<keyword evidence="1" id="KW-0812">Transmembrane</keyword>
<protein>
    <submittedName>
        <fullName evidence="3">Monocarboxylate transporter 13-like</fullName>
    </submittedName>
</protein>
<keyword evidence="1" id="KW-1133">Transmembrane helix</keyword>
<dbReference type="InterPro" id="IPR036259">
    <property type="entry name" value="MFS_trans_sf"/>
</dbReference>
<proteinExistence type="predicted"/>
<dbReference type="OrthoDB" id="2213137at2759"/>
<feature type="transmembrane region" description="Helical" evidence="1">
    <location>
        <begin position="312"/>
        <end position="333"/>
    </location>
</feature>
<dbReference type="RefSeq" id="XP_022086021.1">
    <property type="nucleotide sequence ID" value="XM_022230329.1"/>
</dbReference>
<feature type="transmembrane region" description="Helical" evidence="1">
    <location>
        <begin position="12"/>
        <end position="31"/>
    </location>
</feature>
<feature type="transmembrane region" description="Helical" evidence="1">
    <location>
        <begin position="248"/>
        <end position="271"/>
    </location>
</feature>
<dbReference type="PANTHER" id="PTHR11360:SF303">
    <property type="entry name" value="MAJOR FACILITATOR SUPERFAMILY (MFS) PROFILE DOMAIN-CONTAINING PROTEIN"/>
    <property type="match status" value="1"/>
</dbReference>
<dbReference type="KEGG" id="aplc:110976764"/>
<dbReference type="AlphaFoldDB" id="A0A8B7Y262"/>
<name>A0A8B7Y262_ACAPL</name>
<evidence type="ECO:0000313" key="3">
    <source>
        <dbReference type="RefSeq" id="XP_022086021.1"/>
    </source>
</evidence>
<evidence type="ECO:0000313" key="2">
    <source>
        <dbReference type="Proteomes" id="UP000694845"/>
    </source>
</evidence>
<evidence type="ECO:0000256" key="1">
    <source>
        <dbReference type="SAM" id="Phobius"/>
    </source>
</evidence>
<feature type="transmembrane region" description="Helical" evidence="1">
    <location>
        <begin position="403"/>
        <end position="427"/>
    </location>
</feature>
<accession>A0A8B7Y262</accession>
<keyword evidence="2" id="KW-1185">Reference proteome</keyword>
<keyword evidence="1" id="KW-0472">Membrane</keyword>
<feature type="transmembrane region" description="Helical" evidence="1">
    <location>
        <begin position="371"/>
        <end position="397"/>
    </location>
</feature>
<dbReference type="SUPFAM" id="SSF103473">
    <property type="entry name" value="MFS general substrate transporter"/>
    <property type="match status" value="1"/>
</dbReference>
<dbReference type="Pfam" id="PF07690">
    <property type="entry name" value="MFS_1"/>
    <property type="match status" value="1"/>
</dbReference>
<dbReference type="InterPro" id="IPR050327">
    <property type="entry name" value="Proton-linked_MCT"/>
</dbReference>
<reference evidence="3" key="1">
    <citation type="submission" date="2025-08" db="UniProtKB">
        <authorList>
            <consortium name="RefSeq"/>
        </authorList>
    </citation>
    <scope>IDENTIFICATION</scope>
</reference>
<sequence length="433" mass="46183">MAPTDNQLYSEGGWGWIIVLATFFSKFIVFGSLKAFGVLLKTVAEDLETQLWVVGSICALHFGVQFTLSPVTAMIAYKVGSRCVVVCGGVVYGLGLVLASLSSHVTVFAASVVLLAGTGAACVINPVHAEVNFFFSEKYALVSIIALGGNPLGMMLYGPVAQLLLDTYGWRGAMLLLGGAGFFLITCGMVIRRPSSSYSRIVNEDEDDRMDDVAGSVNNSTIPFKMGAKTCSSFLLITGFDIFFNLDFLLLSLSRMLYAAGYGGLIVYMVSNGLSLGLSPNEASYLTVAWGIGNLAGLTTAAIVLHTKLLPYYSTAVIGGAIAALCMTVDSVIPTFSGQMIIMLLTGFGFDVIVEVNSVRTRCLPFGDDRFISVLGWQNFMAGFSSTVGGVFAGWLYDATASFQLTFTMLSATVMSSALCFLVEVVLKRQTQN</sequence>
<dbReference type="Proteomes" id="UP000694845">
    <property type="component" value="Unplaced"/>
</dbReference>
<feature type="transmembrane region" description="Helical" evidence="1">
    <location>
        <begin position="170"/>
        <end position="191"/>
    </location>
</feature>
<feature type="transmembrane region" description="Helical" evidence="1">
    <location>
        <begin position="139"/>
        <end position="158"/>
    </location>
</feature>
<feature type="transmembrane region" description="Helical" evidence="1">
    <location>
        <begin position="283"/>
        <end position="305"/>
    </location>
</feature>
<feature type="transmembrane region" description="Helical" evidence="1">
    <location>
        <begin position="339"/>
        <end position="359"/>
    </location>
</feature>
<dbReference type="PANTHER" id="PTHR11360">
    <property type="entry name" value="MONOCARBOXYLATE TRANSPORTER"/>
    <property type="match status" value="1"/>
</dbReference>
<gene>
    <name evidence="3" type="primary">LOC110976764</name>
</gene>
<dbReference type="Gene3D" id="1.20.1250.20">
    <property type="entry name" value="MFS general substrate transporter like domains"/>
    <property type="match status" value="2"/>
</dbReference>
<dbReference type="GeneID" id="110976764"/>
<dbReference type="GO" id="GO:0008028">
    <property type="term" value="F:monocarboxylic acid transmembrane transporter activity"/>
    <property type="evidence" value="ECO:0007669"/>
    <property type="project" value="TreeGrafter"/>
</dbReference>
<feature type="transmembrane region" description="Helical" evidence="1">
    <location>
        <begin position="107"/>
        <end position="127"/>
    </location>
</feature>